<keyword evidence="3 5" id="KW-0418">Kinase</keyword>
<dbReference type="RefSeq" id="WP_114834228.1">
    <property type="nucleotide sequence ID" value="NZ_LR699114.1"/>
</dbReference>
<dbReference type="CDD" id="cd01168">
    <property type="entry name" value="adenosine_kinase"/>
    <property type="match status" value="1"/>
</dbReference>
<dbReference type="Pfam" id="PF00294">
    <property type="entry name" value="PfkB"/>
    <property type="match status" value="1"/>
</dbReference>
<feature type="domain" description="Carbohydrate kinase PfkB" evidence="4">
    <location>
        <begin position="58"/>
        <end position="316"/>
    </location>
</feature>
<dbReference type="InterPro" id="IPR052700">
    <property type="entry name" value="Carb_kinase_PfkB-like"/>
</dbReference>
<dbReference type="InterPro" id="IPR029056">
    <property type="entry name" value="Ribokinase-like"/>
</dbReference>
<dbReference type="InterPro" id="IPR002173">
    <property type="entry name" value="Carboh/pur_kinase_PfkB_CS"/>
</dbReference>
<keyword evidence="6" id="KW-1185">Reference proteome</keyword>
<dbReference type="Gene3D" id="3.40.1190.20">
    <property type="match status" value="1"/>
</dbReference>
<sequence length="335" mass="36725">MKQFHVYGIGNALVDIDFEVSPGTLERLNIAKGVMTLIDEPTHHRLLEELDGIKHLKACGGSAANTLFTMQQLGGKTFYSCKVGNDEAGDFFYRDLILHGIHTNLHETHRSGVTGKCIVLVTPDADRTMNTFLGATSEFSKTQLCESSLKKSEYLYIEGYLVAAAPGCEAAITAREMAEKYQLKIALSLSDPNMVTYFKDGLCAIIGKQIDILFCNDREALLFTEANNLEEASERLKKYTRAFVITMGSKGALIFDGQQHTHIPAYKVNVVDTVGAGDVFAGAFLYGITHGYSYVEAGQLASFAASKVVSKFGPRLTELEIKGVQDAFVKQVMYA</sequence>
<dbReference type="Proteomes" id="UP000254720">
    <property type="component" value="Unassembled WGS sequence"/>
</dbReference>
<evidence type="ECO:0000256" key="1">
    <source>
        <dbReference type="ARBA" id="ARBA00010688"/>
    </source>
</evidence>
<dbReference type="Gene3D" id="3.30.1110.10">
    <property type="match status" value="1"/>
</dbReference>
<dbReference type="SUPFAM" id="SSF53613">
    <property type="entry name" value="Ribokinase-like"/>
    <property type="match status" value="1"/>
</dbReference>
<evidence type="ECO:0000256" key="3">
    <source>
        <dbReference type="ARBA" id="ARBA00022777"/>
    </source>
</evidence>
<dbReference type="PANTHER" id="PTHR43320:SF3">
    <property type="entry name" value="CARBOHYDRATE KINASE PFKB DOMAIN-CONTAINING PROTEIN"/>
    <property type="match status" value="1"/>
</dbReference>
<gene>
    <name evidence="5" type="ORF">C8D86_10934</name>
</gene>
<comment type="similarity">
    <text evidence="1">Belongs to the carbohydrate kinase PfkB family.</text>
</comment>
<dbReference type="GO" id="GO:0016301">
    <property type="term" value="F:kinase activity"/>
    <property type="evidence" value="ECO:0007669"/>
    <property type="project" value="UniProtKB-KW"/>
</dbReference>
<dbReference type="OrthoDB" id="9813569at2"/>
<keyword evidence="2" id="KW-0808">Transferase</keyword>
<dbReference type="AlphaFoldDB" id="A0A370GLA9"/>
<dbReference type="PANTHER" id="PTHR43320">
    <property type="entry name" value="SUGAR KINASE"/>
    <property type="match status" value="1"/>
</dbReference>
<dbReference type="InterPro" id="IPR011611">
    <property type="entry name" value="PfkB_dom"/>
</dbReference>
<proteinExistence type="inferred from homology"/>
<evidence type="ECO:0000313" key="5">
    <source>
        <dbReference type="EMBL" id="RDI44552.1"/>
    </source>
</evidence>
<evidence type="ECO:0000256" key="2">
    <source>
        <dbReference type="ARBA" id="ARBA00022679"/>
    </source>
</evidence>
<dbReference type="PROSITE" id="PS00584">
    <property type="entry name" value="PFKB_KINASES_2"/>
    <property type="match status" value="1"/>
</dbReference>
<evidence type="ECO:0000313" key="6">
    <source>
        <dbReference type="Proteomes" id="UP000254720"/>
    </source>
</evidence>
<protein>
    <submittedName>
        <fullName evidence="5">Sugar/nucleoside kinase (Ribokinase family)</fullName>
    </submittedName>
</protein>
<evidence type="ECO:0000259" key="4">
    <source>
        <dbReference type="Pfam" id="PF00294"/>
    </source>
</evidence>
<organism evidence="5 6">
    <name type="scientific">Aquicella lusitana</name>
    <dbReference type="NCBI Taxonomy" id="254246"/>
    <lineage>
        <taxon>Bacteria</taxon>
        <taxon>Pseudomonadati</taxon>
        <taxon>Pseudomonadota</taxon>
        <taxon>Gammaproteobacteria</taxon>
        <taxon>Legionellales</taxon>
        <taxon>Coxiellaceae</taxon>
        <taxon>Aquicella</taxon>
    </lineage>
</organism>
<accession>A0A370GLA9</accession>
<reference evidence="5 6" key="1">
    <citation type="submission" date="2018-07" db="EMBL/GenBank/DDBJ databases">
        <title>Genomic Encyclopedia of Type Strains, Phase IV (KMG-IV): sequencing the most valuable type-strain genomes for metagenomic binning, comparative biology and taxonomic classification.</title>
        <authorList>
            <person name="Goeker M."/>
        </authorList>
    </citation>
    <scope>NUCLEOTIDE SEQUENCE [LARGE SCALE GENOMIC DNA]</scope>
    <source>
        <strain evidence="5 6">DSM 16500</strain>
    </source>
</reference>
<name>A0A370GLA9_9COXI</name>
<comment type="caution">
    <text evidence="5">The sequence shown here is derived from an EMBL/GenBank/DDBJ whole genome shotgun (WGS) entry which is preliminary data.</text>
</comment>
<dbReference type="EMBL" id="QQAX01000009">
    <property type="protein sequence ID" value="RDI44552.1"/>
    <property type="molecule type" value="Genomic_DNA"/>
</dbReference>